<accession>A0A0H2TQ61</accession>
<dbReference type="Pfam" id="PF00106">
    <property type="entry name" value="adh_short"/>
    <property type="match status" value="1"/>
</dbReference>
<reference evidence="4" key="2">
    <citation type="submission" date="2011-03" db="EMBL/GenBank/DDBJ databases">
        <title>Annotation of Magnaporthe poae ATCC 64411.</title>
        <authorList>
            <person name="Ma L.-J."/>
            <person name="Dead R."/>
            <person name="Young S.K."/>
            <person name="Zeng Q."/>
            <person name="Gargeya S."/>
            <person name="Fitzgerald M."/>
            <person name="Haas B."/>
            <person name="Abouelleil A."/>
            <person name="Alvarado L."/>
            <person name="Arachchi H.M."/>
            <person name="Berlin A."/>
            <person name="Brown A."/>
            <person name="Chapman S.B."/>
            <person name="Chen Z."/>
            <person name="Dunbar C."/>
            <person name="Freedman E."/>
            <person name="Gearin G."/>
            <person name="Gellesch M."/>
            <person name="Goldberg J."/>
            <person name="Griggs A."/>
            <person name="Gujja S."/>
            <person name="Heiman D."/>
            <person name="Howarth C."/>
            <person name="Larson L."/>
            <person name="Lui A."/>
            <person name="MacDonald P.J.P."/>
            <person name="Mehta T."/>
            <person name="Montmayeur A."/>
            <person name="Murphy C."/>
            <person name="Neiman D."/>
            <person name="Pearson M."/>
            <person name="Priest M."/>
            <person name="Roberts A."/>
            <person name="Saif S."/>
            <person name="Shea T."/>
            <person name="Shenoy N."/>
            <person name="Sisk P."/>
            <person name="Stolte C."/>
            <person name="Sykes S."/>
            <person name="Yandava C."/>
            <person name="Wortman J."/>
            <person name="Nusbaum C."/>
            <person name="Birren B."/>
        </authorList>
    </citation>
    <scope>NUCLEOTIDE SEQUENCE</scope>
    <source>
        <strain evidence="4">ATCC 64411</strain>
    </source>
</reference>
<organism evidence="4">
    <name type="scientific">Magnaporthiopsis poae (strain ATCC 64411 / 73-15)</name>
    <name type="common">Kentucky bluegrass fungus</name>
    <name type="synonym">Magnaporthe poae</name>
    <dbReference type="NCBI Taxonomy" id="644358"/>
    <lineage>
        <taxon>Eukaryota</taxon>
        <taxon>Fungi</taxon>
        <taxon>Dikarya</taxon>
        <taxon>Ascomycota</taxon>
        <taxon>Pezizomycotina</taxon>
        <taxon>Sordariomycetes</taxon>
        <taxon>Sordariomycetidae</taxon>
        <taxon>Magnaporthales</taxon>
        <taxon>Magnaporthaceae</taxon>
        <taxon>Magnaporthiopsis</taxon>
    </lineage>
</organism>
<dbReference type="InterPro" id="IPR036291">
    <property type="entry name" value="NAD(P)-bd_dom_sf"/>
</dbReference>
<gene>
    <name evidence="4" type="ORF">MAPG_04689</name>
</gene>
<dbReference type="GO" id="GO:0005783">
    <property type="term" value="C:endoplasmic reticulum"/>
    <property type="evidence" value="ECO:0007669"/>
    <property type="project" value="TreeGrafter"/>
</dbReference>
<dbReference type="PANTHER" id="PTHR43086:SF2">
    <property type="entry name" value="HYDROXYSTEROID DEHYDROGENASE-LIKE PROTEIN 1"/>
    <property type="match status" value="1"/>
</dbReference>
<dbReference type="Gene3D" id="3.40.50.720">
    <property type="entry name" value="NAD(P)-binding Rossmann-like Domain"/>
    <property type="match status" value="1"/>
</dbReference>
<proteinExistence type="predicted"/>
<dbReference type="InterPro" id="IPR002347">
    <property type="entry name" value="SDR_fam"/>
</dbReference>
<feature type="region of interest" description="Disordered" evidence="3">
    <location>
        <begin position="70"/>
        <end position="104"/>
    </location>
</feature>
<dbReference type="EMBL" id="GL876968">
    <property type="protein sequence ID" value="KLU85667.1"/>
    <property type="molecule type" value="Genomic_DNA"/>
</dbReference>
<feature type="compositionally biased region" description="Basic and acidic residues" evidence="3">
    <location>
        <begin position="77"/>
        <end position="90"/>
    </location>
</feature>
<feature type="region of interest" description="Disordered" evidence="3">
    <location>
        <begin position="155"/>
        <end position="180"/>
    </location>
</feature>
<name>A0A0H2TQ61_MAGP6</name>
<reference evidence="4" key="1">
    <citation type="submission" date="2010-05" db="EMBL/GenBank/DDBJ databases">
        <title>The Genome Sequence of Magnaporthe poae strain ATCC 64411.</title>
        <authorList>
            <consortium name="The Broad Institute Genome Sequencing Platform"/>
            <consortium name="Broad Institute Genome Sequencing Center for Infectious Disease"/>
            <person name="Ma L.-J."/>
            <person name="Dead R."/>
            <person name="Young S."/>
            <person name="Zeng Q."/>
            <person name="Koehrsen M."/>
            <person name="Alvarado L."/>
            <person name="Berlin A."/>
            <person name="Chapman S.B."/>
            <person name="Chen Z."/>
            <person name="Freedman E."/>
            <person name="Gellesch M."/>
            <person name="Goldberg J."/>
            <person name="Griggs A."/>
            <person name="Gujja S."/>
            <person name="Heilman E.R."/>
            <person name="Heiman D."/>
            <person name="Hepburn T."/>
            <person name="Howarth C."/>
            <person name="Jen D."/>
            <person name="Larson L."/>
            <person name="Mehta T."/>
            <person name="Neiman D."/>
            <person name="Pearson M."/>
            <person name="Roberts A."/>
            <person name="Saif S."/>
            <person name="Shea T."/>
            <person name="Shenoy N."/>
            <person name="Sisk P."/>
            <person name="Stolte C."/>
            <person name="Sykes S."/>
            <person name="Walk T."/>
            <person name="White J."/>
            <person name="Yandava C."/>
            <person name="Haas B."/>
            <person name="Nusbaum C."/>
            <person name="Birren B."/>
        </authorList>
    </citation>
    <scope>NUCLEOTIDE SEQUENCE</scope>
    <source>
        <strain evidence="4">ATCC 64411</strain>
    </source>
</reference>
<dbReference type="VEuPathDB" id="FungiDB:MAPG_04689"/>
<protein>
    <submittedName>
        <fullName evidence="4">Uncharacterized protein</fullName>
    </submittedName>
</protein>
<dbReference type="GO" id="GO:0016491">
    <property type="term" value="F:oxidoreductase activity"/>
    <property type="evidence" value="ECO:0007669"/>
    <property type="project" value="UniProtKB-KW"/>
</dbReference>
<sequence length="242" mass="25286">MTVDRSWLAVLAPDKMPVDLKGYPIRIPGAASIVLQGIGLATAAYVGYKLYDVSALWLLPKVPLTRDYYHDGGNSGKSKEKGKGKAKAEDSGNGNGNGEGKSGDGPKAWALVTGASAGIGLGIASELALLGFGVVLLGHRADELSEAADAIRAEVGFSPSSSSGRDSDSDSDDDDDRNPVRTVVMDASTATYKDMEQALLGPVFGALNVTILVNNLGGQPAPVRPMFRRFDAYESAEVDTII</sequence>
<feature type="non-terminal residue" evidence="4">
    <location>
        <position position="242"/>
    </location>
</feature>
<keyword evidence="2" id="KW-0560">Oxidoreductase</keyword>
<dbReference type="PANTHER" id="PTHR43086">
    <property type="entry name" value="VERY-LONG-CHAIN 3-OXOOACYL-COA REDUCTASE"/>
    <property type="match status" value="1"/>
</dbReference>
<keyword evidence="1" id="KW-0521">NADP</keyword>
<evidence type="ECO:0000256" key="2">
    <source>
        <dbReference type="ARBA" id="ARBA00023002"/>
    </source>
</evidence>
<evidence type="ECO:0000256" key="3">
    <source>
        <dbReference type="SAM" id="MobiDB-lite"/>
    </source>
</evidence>
<evidence type="ECO:0000313" key="4">
    <source>
        <dbReference type="EMBL" id="KLU85667.1"/>
    </source>
</evidence>
<evidence type="ECO:0000256" key="1">
    <source>
        <dbReference type="ARBA" id="ARBA00022857"/>
    </source>
</evidence>
<dbReference type="OrthoDB" id="47007at2759"/>
<dbReference type="SUPFAM" id="SSF51735">
    <property type="entry name" value="NAD(P)-binding Rossmann-fold domains"/>
    <property type="match status" value="1"/>
</dbReference>
<dbReference type="AlphaFoldDB" id="A0A0H2TQ61"/>
<dbReference type="GO" id="GO:0030497">
    <property type="term" value="P:fatty acid elongation"/>
    <property type="evidence" value="ECO:0007669"/>
    <property type="project" value="TreeGrafter"/>
</dbReference>